<evidence type="ECO:0000256" key="5">
    <source>
        <dbReference type="ARBA" id="ARBA00022801"/>
    </source>
</evidence>
<dbReference type="Gene3D" id="3.40.50.1000">
    <property type="entry name" value="HAD superfamily/HAD-like"/>
    <property type="match status" value="1"/>
</dbReference>
<name>A0AA38GBT4_TAXCH</name>
<reference evidence="7 8" key="1">
    <citation type="journal article" date="2021" name="Nat. Plants">
        <title>The Taxus genome provides insights into paclitaxel biosynthesis.</title>
        <authorList>
            <person name="Xiong X."/>
            <person name="Gou J."/>
            <person name="Liao Q."/>
            <person name="Li Y."/>
            <person name="Zhou Q."/>
            <person name="Bi G."/>
            <person name="Li C."/>
            <person name="Du R."/>
            <person name="Wang X."/>
            <person name="Sun T."/>
            <person name="Guo L."/>
            <person name="Liang H."/>
            <person name="Lu P."/>
            <person name="Wu Y."/>
            <person name="Zhang Z."/>
            <person name="Ro D.K."/>
            <person name="Shang Y."/>
            <person name="Huang S."/>
            <person name="Yan J."/>
        </authorList>
    </citation>
    <scope>NUCLEOTIDE SEQUENCE [LARGE SCALE GENOMIC DNA]</scope>
    <source>
        <strain evidence="7">Ta-2019</strain>
    </source>
</reference>
<protein>
    <recommendedName>
        <fullName evidence="6">Trehalose 6-phosphate phosphatase</fullName>
        <ecNumber evidence="6">3.1.3.12</ecNumber>
    </recommendedName>
</protein>
<feature type="non-terminal residue" evidence="7">
    <location>
        <position position="1"/>
    </location>
</feature>
<dbReference type="OMA" id="DITGMAK"/>
<dbReference type="AlphaFoldDB" id="A0AA38GBT4"/>
<dbReference type="NCBIfam" id="TIGR01484">
    <property type="entry name" value="HAD-SF-IIB"/>
    <property type="match status" value="1"/>
</dbReference>
<comment type="similarity">
    <text evidence="4 6">Belongs to the trehalose phosphatase family.</text>
</comment>
<gene>
    <name evidence="7" type="ORF">KI387_015220</name>
</gene>
<dbReference type="InterPro" id="IPR036412">
    <property type="entry name" value="HAD-like_sf"/>
</dbReference>
<dbReference type="InterPro" id="IPR003337">
    <property type="entry name" value="Trehalose_PPase"/>
</dbReference>
<evidence type="ECO:0000256" key="6">
    <source>
        <dbReference type="RuleBase" id="RU361117"/>
    </source>
</evidence>
<feature type="non-terminal residue" evidence="7">
    <location>
        <position position="269"/>
    </location>
</feature>
<organism evidence="7 8">
    <name type="scientific">Taxus chinensis</name>
    <name type="common">Chinese yew</name>
    <name type="synonym">Taxus wallichiana var. chinensis</name>
    <dbReference type="NCBI Taxonomy" id="29808"/>
    <lineage>
        <taxon>Eukaryota</taxon>
        <taxon>Viridiplantae</taxon>
        <taxon>Streptophyta</taxon>
        <taxon>Embryophyta</taxon>
        <taxon>Tracheophyta</taxon>
        <taxon>Spermatophyta</taxon>
        <taxon>Pinopsida</taxon>
        <taxon>Pinidae</taxon>
        <taxon>Conifers II</taxon>
        <taxon>Cupressales</taxon>
        <taxon>Taxaceae</taxon>
        <taxon>Taxus</taxon>
    </lineage>
</organism>
<proteinExistence type="inferred from homology"/>
<dbReference type="SUPFAM" id="SSF56784">
    <property type="entry name" value="HAD-like"/>
    <property type="match status" value="1"/>
</dbReference>
<comment type="pathway">
    <text evidence="3 6">Glycan biosynthesis; trehalose biosynthesis.</text>
</comment>
<dbReference type="PANTHER" id="PTHR43768">
    <property type="entry name" value="TREHALOSE 6-PHOSPHATE PHOSPHATASE"/>
    <property type="match status" value="1"/>
</dbReference>
<keyword evidence="5 6" id="KW-0378">Hydrolase</keyword>
<evidence type="ECO:0000256" key="2">
    <source>
        <dbReference type="ARBA" id="ARBA00001968"/>
    </source>
</evidence>
<evidence type="ECO:0000256" key="4">
    <source>
        <dbReference type="ARBA" id="ARBA00008770"/>
    </source>
</evidence>
<dbReference type="Pfam" id="PF02358">
    <property type="entry name" value="Trehalose_PPase"/>
    <property type="match status" value="1"/>
</dbReference>
<evidence type="ECO:0000313" key="8">
    <source>
        <dbReference type="Proteomes" id="UP000824469"/>
    </source>
</evidence>
<comment type="function">
    <text evidence="6">Removes the phosphate from trehalose 6-phosphate to produce free trehalose.</text>
</comment>
<dbReference type="EMBL" id="JAHRHJ020000003">
    <property type="protein sequence ID" value="KAH9320581.1"/>
    <property type="molecule type" value="Genomic_DNA"/>
</dbReference>
<dbReference type="FunFam" id="3.30.70.1020:FF:000004">
    <property type="entry name" value="Trehalose 6-phosphate phosphatase"/>
    <property type="match status" value="1"/>
</dbReference>
<dbReference type="NCBIfam" id="TIGR00685">
    <property type="entry name" value="T6PP"/>
    <property type="match status" value="1"/>
</dbReference>
<accession>A0AA38GBT4</accession>
<dbReference type="GO" id="GO:0005992">
    <property type="term" value="P:trehalose biosynthetic process"/>
    <property type="evidence" value="ECO:0007669"/>
    <property type="project" value="InterPro"/>
</dbReference>
<dbReference type="Gene3D" id="3.30.70.1020">
    <property type="entry name" value="Trehalose-6-phosphate phosphatase related protein, domain 2"/>
    <property type="match status" value="1"/>
</dbReference>
<dbReference type="FunFam" id="3.40.50.1000:FF:000073">
    <property type="entry name" value="Trehalose 6-phosphate phosphatase"/>
    <property type="match status" value="1"/>
</dbReference>
<dbReference type="InterPro" id="IPR023214">
    <property type="entry name" value="HAD_sf"/>
</dbReference>
<keyword evidence="8" id="KW-1185">Reference proteome</keyword>
<dbReference type="PANTHER" id="PTHR43768:SF3">
    <property type="entry name" value="TREHALOSE 6-PHOSPHATE PHOSPHATASE"/>
    <property type="match status" value="1"/>
</dbReference>
<dbReference type="EC" id="3.1.3.12" evidence="6"/>
<comment type="caution">
    <text evidence="7">The sequence shown here is derived from an EMBL/GenBank/DDBJ whole genome shotgun (WGS) entry which is preliminary data.</text>
</comment>
<dbReference type="InterPro" id="IPR044651">
    <property type="entry name" value="OTSB-like"/>
</dbReference>
<comment type="catalytic activity">
    <reaction evidence="1 6">
        <text>alpha,alpha-trehalose 6-phosphate + H2O = alpha,alpha-trehalose + phosphate</text>
        <dbReference type="Rhea" id="RHEA:23420"/>
        <dbReference type="ChEBI" id="CHEBI:15377"/>
        <dbReference type="ChEBI" id="CHEBI:16551"/>
        <dbReference type="ChEBI" id="CHEBI:43474"/>
        <dbReference type="ChEBI" id="CHEBI:58429"/>
        <dbReference type="EC" id="3.1.3.12"/>
    </reaction>
</comment>
<comment type="cofactor">
    <cofactor evidence="2 6">
        <name>a divalent metal cation</name>
        <dbReference type="ChEBI" id="CHEBI:60240"/>
    </cofactor>
</comment>
<evidence type="ECO:0000256" key="3">
    <source>
        <dbReference type="ARBA" id="ARBA00005199"/>
    </source>
</evidence>
<evidence type="ECO:0000256" key="1">
    <source>
        <dbReference type="ARBA" id="ARBA00000500"/>
    </source>
</evidence>
<evidence type="ECO:0000313" key="7">
    <source>
        <dbReference type="EMBL" id="KAH9320581.1"/>
    </source>
</evidence>
<dbReference type="InterPro" id="IPR006379">
    <property type="entry name" value="HAD-SF_hydro_IIB"/>
</dbReference>
<dbReference type="Proteomes" id="UP000824469">
    <property type="component" value="Unassembled WGS sequence"/>
</dbReference>
<sequence>VKHPSALDVFEDITGMAKGKQLAVFLDYDGTLSPIVENPDHAYMSDEMRNVLRNVAKHFPTAIITGRCRDKVFEFVQLPELYYAGSHGMDIMGPEGHNSEKGGGNTYEEIKRQGKVVSFQPASEYLPLMDEVCKVLKERARYYTGARVEHNKYCITVHFRCVKEEIWGGLAEEIRSVLYAYPSLSMTQGRKVLELRPSIEWDKGRALEFLLKALGLENADSVLPLYIGDDRTDEDAFSILKDKGYGCGILVSAFAKETSALYSLRNPSE</sequence>
<dbReference type="GO" id="GO:0004805">
    <property type="term" value="F:trehalose-phosphatase activity"/>
    <property type="evidence" value="ECO:0007669"/>
    <property type="project" value="UniProtKB-EC"/>
</dbReference>